<evidence type="ECO:0000256" key="2">
    <source>
        <dbReference type="ARBA" id="ARBA00022723"/>
    </source>
</evidence>
<dbReference type="InterPro" id="IPR000602">
    <property type="entry name" value="Glyco_hydro_38_N"/>
</dbReference>
<dbReference type="CDD" id="cd10786">
    <property type="entry name" value="GH38N_AMII_like"/>
    <property type="match status" value="1"/>
</dbReference>
<dbReference type="EMBL" id="JARHTQ010000002">
    <property type="protein sequence ID" value="MDF2254901.1"/>
    <property type="molecule type" value="Genomic_DNA"/>
</dbReference>
<dbReference type="Gene3D" id="3.20.110.10">
    <property type="entry name" value="Glycoside hydrolase 38, N terminal domain"/>
    <property type="match status" value="1"/>
</dbReference>
<dbReference type="SMART" id="SM00872">
    <property type="entry name" value="Alpha-mann_mid"/>
    <property type="match status" value="1"/>
</dbReference>
<evidence type="ECO:0000256" key="1">
    <source>
        <dbReference type="ARBA" id="ARBA00009792"/>
    </source>
</evidence>
<evidence type="ECO:0000256" key="4">
    <source>
        <dbReference type="ARBA" id="ARBA00023295"/>
    </source>
</evidence>
<dbReference type="InterPro" id="IPR015341">
    <property type="entry name" value="Glyco_hydro_38_cen"/>
</dbReference>
<name>A0ABT5YTG6_9ACTN</name>
<dbReference type="GO" id="GO:0016787">
    <property type="term" value="F:hydrolase activity"/>
    <property type="evidence" value="ECO:0007669"/>
    <property type="project" value="UniProtKB-KW"/>
</dbReference>
<dbReference type="Gene3D" id="2.70.98.30">
    <property type="entry name" value="Golgi alpha-mannosidase II, domain 4"/>
    <property type="match status" value="2"/>
</dbReference>
<sequence>MSGLPEERAAKLSRRRFMASLAMASAAAVGVDGGTTAAARAGVAVPEAVPLPLPYDLDGASYDSDRSAGDFDGHGWAFPAEELPSGPTWIAGVPFVFPTYTPGANNFLAARGQTLDVPEGRHALLYLIGAASGGSVSATARVGYADGDTDSVPLQFTDWAHLPQFLEAVAVETTHRHRPEGDAGPRVRLFLQVVPFDPARQAVSLTLPDTPALKLIAVSAQPAVGGSAVKVTSVASTELFTGSERAPRQLVHITVANIGDRPVTSRAPATVTLTGDGISLPEPVTVTALPPGHQDTVEVGVVYASAQTEGTVHRARVQARTRDVRDTQSVRITAAEPGWTMYMVSHYHYDPVWWNTQGAYTESWENSGFQRPGLALVRAHLDMARRDPDYKFVLAELDYLKPFWDSHPEERDYVRQLLGEGRLELVGGLYNEPNTNLTSMELTIRSAVYGVGYQRDVLGGPPRSTWQLDVFGHDPQFPGIMADAGLTSSSWARGPHHEWGPKSSVGDNRRMQFRSEFDWIAPSGRSLLTSYMPNHYSAGWWMDTAKDLPTAEAATYELFRDLKSVAATKNCLLPVGTDYSPPNRWVTRIHRSWAEKYVWPKFVTAVPSEFFDAVRRDLARDRVALSPQTRDMNPIFTGKDISFIDTKQAQRQAENTLLSAERFATIAALLGARYPVEAMDKAWRQLCFGAHHDAITGSECDQVYLDLLGGWREALELGRTALDSSQALIAAHADTSGPGTPVLVFNAMAWPRTDAARATVDFPAPGPVGISLLDSTGRSVPVHIEHLTRHPDGTLASAALAFVAHDVPATGYATYRVIPSNTPLDGPSWNSSDGLAIENEYYHLAVDPERGGAISSLYDKKADKRMLRSGGFANELLAYDEYEDGPGAPSGGPWVTVPKGGPVARSSNYPATVSVERCPIGQRVTVSADFALCRYTQEIMLWDGVDRVDLTTRIDGFTGTNRLMRVRFQPDVEGGMPVSEVGDAVVGRGFGFPNVDYAEAKWTLEYPAYNWVELGSTLVVALVDAAGGDPVRAARAVSVAEVVVPGITAYAEPARDAVTALVATGVTATTSTHDGSRYGSLDVDSNLPDVRISVGGPAENDFTAAVLDAAPPGYQAELDRQLTHGRTARVWVPADKPLAEAWIPRADLRGPRALPVLVIAGRTPADTRTALHRLAAELRRAPRIDVVQPAELDGTTGQVEPYGFAVLNRGLPGFTIDNSGDVYLGILRSSTGWPSGTWIDPPRRTLPDGANFETNHWSHTFAYALVGHRGDWRRAGLARRGHAYNNPFTTRQEAVHRGPLGAAADFLSADGDGVVITALKPHGNPMASMAGTDMDPAAGIVLRAYESTGRPTTARFRFFRPLDWAATANPLEQDARPMARSEHGITAELGAFEVRTMVATPRKPAEGQRGMPPSTARPQLAPSAEPAQPVFARYWRHNKGAASMGYRMTSIEAEPTAVTGHGPYDITITVASSHTVEQVAGMVEVIVPDGWTADPPTRMYALAPGAHLRYSVHLQPNGPGGRYFVAVRTADGSGQIHEDVVTVDHVPAARAAASPVRTVLPGSDPTEPVQDSSAERALSLSIDKITRKARLVVPEHPEQWNPAGELEAALVAQDLVVSPGQTGHLSVALRNTAHSRIHGEAQLITPYAIWPISGPWSQPFSVAAGGDSAVSFEINAPAGARPGNWWALVKLMYFGRLLYTPTASIIISSSTQTPAPRQSADGDKGRSSTHGHTAWRPS</sequence>
<dbReference type="InterPro" id="IPR011013">
    <property type="entry name" value="Gal_mutarotase_sf_dom"/>
</dbReference>
<keyword evidence="4" id="KW-0326">Glycosidase</keyword>
<dbReference type="InterPro" id="IPR011682">
    <property type="entry name" value="Glyco_hydro_38_C"/>
</dbReference>
<evidence type="ECO:0000259" key="6">
    <source>
        <dbReference type="SMART" id="SM00872"/>
    </source>
</evidence>
<dbReference type="SUPFAM" id="SSF88688">
    <property type="entry name" value="Families 57/38 glycoside transferase middle domain"/>
    <property type="match status" value="1"/>
</dbReference>
<dbReference type="PANTHER" id="PTHR46017:SF1">
    <property type="entry name" value="ALPHA-MANNOSIDASE 2C1"/>
    <property type="match status" value="1"/>
</dbReference>
<dbReference type="RefSeq" id="WP_275808186.1">
    <property type="nucleotide sequence ID" value="NZ_BAAANM010000008.1"/>
</dbReference>
<dbReference type="Pfam" id="PF01074">
    <property type="entry name" value="Glyco_hydro_38N"/>
    <property type="match status" value="1"/>
</dbReference>
<evidence type="ECO:0000313" key="7">
    <source>
        <dbReference type="EMBL" id="MDF2254901.1"/>
    </source>
</evidence>
<dbReference type="InterPro" id="IPR027291">
    <property type="entry name" value="Glyco_hydro_38_N_sf"/>
</dbReference>
<dbReference type="SUPFAM" id="SSF74650">
    <property type="entry name" value="Galactose mutarotase-like"/>
    <property type="match status" value="2"/>
</dbReference>
<dbReference type="SUPFAM" id="SSF88713">
    <property type="entry name" value="Glycoside hydrolase/deacetylase"/>
    <property type="match status" value="1"/>
</dbReference>
<keyword evidence="2" id="KW-0479">Metal-binding</keyword>
<keyword evidence="8" id="KW-1185">Reference proteome</keyword>
<organism evidence="7 8">
    <name type="scientific">Streptantibioticus ferralitis</name>
    <dbReference type="NCBI Taxonomy" id="236510"/>
    <lineage>
        <taxon>Bacteria</taxon>
        <taxon>Bacillati</taxon>
        <taxon>Actinomycetota</taxon>
        <taxon>Actinomycetes</taxon>
        <taxon>Kitasatosporales</taxon>
        <taxon>Streptomycetaceae</taxon>
        <taxon>Streptantibioticus</taxon>
    </lineage>
</organism>
<dbReference type="InterPro" id="IPR037094">
    <property type="entry name" value="Glyco_hydro_38_cen_sf"/>
</dbReference>
<reference evidence="7 8" key="1">
    <citation type="submission" date="2023-03" db="EMBL/GenBank/DDBJ databases">
        <title>Draft genome sequence of type strain Streptomyces ferralitis JCM 14344.</title>
        <authorList>
            <person name="Klaysubun C."/>
            <person name="Duangmal K."/>
        </authorList>
    </citation>
    <scope>NUCLEOTIDE SEQUENCE [LARGE SCALE GENOMIC DNA]</scope>
    <source>
        <strain evidence="7 8">JCM 14344</strain>
    </source>
</reference>
<dbReference type="InterPro" id="IPR006311">
    <property type="entry name" value="TAT_signal"/>
</dbReference>
<evidence type="ECO:0000256" key="5">
    <source>
        <dbReference type="SAM" id="MobiDB-lite"/>
    </source>
</evidence>
<feature type="region of interest" description="Disordered" evidence="5">
    <location>
        <begin position="1710"/>
        <end position="1738"/>
    </location>
</feature>
<protein>
    <submittedName>
        <fullName evidence="7">Glycoside hydrolase family 38 C-terminal domain-containing protein</fullName>
    </submittedName>
</protein>
<dbReference type="InterPro" id="IPR028995">
    <property type="entry name" value="Glyco_hydro_57/38_cen_sf"/>
</dbReference>
<comment type="caution">
    <text evidence="7">The sequence shown here is derived from an EMBL/GenBank/DDBJ whole genome shotgun (WGS) entry which is preliminary data.</text>
</comment>
<dbReference type="PROSITE" id="PS51318">
    <property type="entry name" value="TAT"/>
    <property type="match status" value="1"/>
</dbReference>
<feature type="domain" description="Glycoside hydrolase family 38 central" evidence="6">
    <location>
        <begin position="642"/>
        <end position="711"/>
    </location>
</feature>
<dbReference type="Pfam" id="PF09261">
    <property type="entry name" value="Alpha-mann_mid"/>
    <property type="match status" value="1"/>
</dbReference>
<dbReference type="PANTHER" id="PTHR46017">
    <property type="entry name" value="ALPHA-MANNOSIDASE 2C1"/>
    <property type="match status" value="1"/>
</dbReference>
<dbReference type="Pfam" id="PF07748">
    <property type="entry name" value="Glyco_hydro_38C"/>
    <property type="match status" value="1"/>
</dbReference>
<evidence type="ECO:0000313" key="8">
    <source>
        <dbReference type="Proteomes" id="UP001220022"/>
    </source>
</evidence>
<comment type="similarity">
    <text evidence="1">Belongs to the glycosyl hydrolase 38 family.</text>
</comment>
<dbReference type="InterPro" id="IPR011330">
    <property type="entry name" value="Glyco_hydro/deAcase_b/a-brl"/>
</dbReference>
<dbReference type="Proteomes" id="UP001220022">
    <property type="component" value="Unassembled WGS sequence"/>
</dbReference>
<dbReference type="Gene3D" id="1.20.1270.50">
    <property type="entry name" value="Glycoside hydrolase family 38, central domain"/>
    <property type="match status" value="1"/>
</dbReference>
<accession>A0ABT5YTG6</accession>
<proteinExistence type="inferred from homology"/>
<keyword evidence="3 7" id="KW-0378">Hydrolase</keyword>
<feature type="region of interest" description="Disordered" evidence="5">
    <location>
        <begin position="1402"/>
        <end position="1423"/>
    </location>
</feature>
<gene>
    <name evidence="7" type="ORF">P2L57_03890</name>
</gene>
<evidence type="ECO:0000256" key="3">
    <source>
        <dbReference type="ARBA" id="ARBA00022801"/>
    </source>
</evidence>